<keyword evidence="11 16" id="KW-0238">DNA-binding</keyword>
<evidence type="ECO:0000256" key="12">
    <source>
        <dbReference type="ARBA" id="ARBA00023159"/>
    </source>
</evidence>
<dbReference type="PROSITE" id="PS51038">
    <property type="entry name" value="BAH"/>
    <property type="match status" value="1"/>
</dbReference>
<dbReference type="InterPro" id="IPR019786">
    <property type="entry name" value="Zinc_finger_PHD-type_CS"/>
</dbReference>
<accession>A0A9R0I333</accession>
<comment type="subunit">
    <text evidence="16">Component of the origin recognition complex (ORC) composed of at least ORC1, ORC2, ORC3, ORC4, ORC5 and ORC6. ORC is regulated in a cell-cycle and development dependent manner. It is sequentially assembled at the exit from anaphase of mitosis and disassembled as cells enter S phase. Binds unmodified and methylated histone H3.</text>
</comment>
<keyword evidence="6 15" id="KW-0863">Zinc-finger</keyword>
<dbReference type="InterPro" id="IPR015163">
    <property type="entry name" value="Cdc6_C"/>
</dbReference>
<dbReference type="InterPro" id="IPR041083">
    <property type="entry name" value="AAA_lid_10"/>
</dbReference>
<keyword evidence="7" id="KW-0862">Zinc</keyword>
<dbReference type="RefSeq" id="XP_021841731.1">
    <property type="nucleotide sequence ID" value="XM_021986039.2"/>
</dbReference>
<evidence type="ECO:0000256" key="15">
    <source>
        <dbReference type="PROSITE-ProRule" id="PRU00146"/>
    </source>
</evidence>
<keyword evidence="12" id="KW-0010">Activator</keyword>
<sequence>MAETPIKMKKHSGVKSRSKPLNSPSSLLSPQTPNTQTPSRRFSELNSSAMELTPVRRSSRRLSLPADDFIPTPEKPTMKLPQKTLPKSPKTPKSAKKSKISSPHVEKVPTHEPFQPKSPALSEKGKRKRGDELEIVAKTRAQARTRARNVPKKRVYYKRVMYDEGEFAVGDDVYVKRRENASSDEEDPEVEECKVCFRGGRGVMIECDDCLGGFHLKCVKPPLKEVPEGDWICGFCEAKKSGKEVELPKPPKGKKRVRTLKEKLLTSDLWAARIESIWKEVDGTYWFRAHWYMIPEETAAGRQPHNLRRELYRTTDFANVEMETVFRHCFVMSPKEFTKAQNEGDDVFFCEYEYDVRWNSFKRLAEINAGEEDDEKNDDDSGDEDWKSTKDLESESEEDVDFEEEIEKRKSYGPSSHELAANSRKGRIFGLQKIGMKSIPQHVRCHKQTELERAKQTLLLATLPKSLPCRNKEMEEITAFIKGAICDDQCLGRCLYIHGVPGTGKTMSVLSVMRSLKSELESGSIKPYSFIEINGLKLATAENIYRVIYEALSGHRVSWKKALHFLNERFSEGKHVGKGENKPCILLIDELDLLVTRSQSVLYNILDWPTRPNSKLIVIGIANTMDLPEKLLPRISSRMGIHRLCFGPYTYKQLQEIIMSRLKGIDAFDKQAVEFASRKVAAISGDARRALEICRRAAEIADYRIKNQVSSAETASAEETRVGMAEVDAAIQEMFQAPHIQVIRSSCRLGKIFLAAMVHELYKTGMAETTFEKLALTVSRFCNSNGEQFPEWDILLRVGCKLGECRILLCEPGSRHRLQKLQLNFPSDDVTFALKDCQELPWLAKYL</sequence>
<evidence type="ECO:0000256" key="16">
    <source>
        <dbReference type="RuleBase" id="RU365058"/>
    </source>
</evidence>
<feature type="region of interest" description="Disordered" evidence="17">
    <location>
        <begin position="369"/>
        <end position="419"/>
    </location>
</feature>
<evidence type="ECO:0000313" key="21">
    <source>
        <dbReference type="RefSeq" id="XP_021841731.1"/>
    </source>
</evidence>
<dbReference type="InterPro" id="IPR013083">
    <property type="entry name" value="Znf_RING/FYVE/PHD"/>
</dbReference>
<evidence type="ECO:0000256" key="9">
    <source>
        <dbReference type="ARBA" id="ARBA00022842"/>
    </source>
</evidence>
<dbReference type="GO" id="GO:0010385">
    <property type="term" value="F:double-stranded methylated DNA binding"/>
    <property type="evidence" value="ECO:0007669"/>
    <property type="project" value="UniProtKB-ARBA"/>
</dbReference>
<dbReference type="PANTHER" id="PTHR10763">
    <property type="entry name" value="CELL DIVISION CONTROL PROTEIN 6-RELATED"/>
    <property type="match status" value="1"/>
</dbReference>
<dbReference type="InterPro" id="IPR019787">
    <property type="entry name" value="Znf_PHD-finger"/>
</dbReference>
<evidence type="ECO:0000256" key="10">
    <source>
        <dbReference type="ARBA" id="ARBA00023015"/>
    </source>
</evidence>
<dbReference type="GO" id="GO:0003688">
    <property type="term" value="F:DNA replication origin binding"/>
    <property type="evidence" value="ECO:0000318"/>
    <property type="project" value="GO_Central"/>
</dbReference>
<keyword evidence="9" id="KW-0460">Magnesium</keyword>
<dbReference type="SUPFAM" id="SSF52540">
    <property type="entry name" value="P-loop containing nucleoside triphosphate hydrolases"/>
    <property type="match status" value="1"/>
</dbReference>
<feature type="compositionally biased region" description="Low complexity" evidence="17">
    <location>
        <begin position="19"/>
        <end position="30"/>
    </location>
</feature>
<evidence type="ECO:0000256" key="2">
    <source>
        <dbReference type="ARBA" id="ARBA00008398"/>
    </source>
</evidence>
<dbReference type="GO" id="GO:0003682">
    <property type="term" value="F:chromatin binding"/>
    <property type="evidence" value="ECO:0007669"/>
    <property type="project" value="InterPro"/>
</dbReference>
<dbReference type="InterPro" id="IPR011011">
    <property type="entry name" value="Znf_FYVE_PHD"/>
</dbReference>
<protein>
    <recommendedName>
        <fullName evidence="16">Origin recognition complex subunit 1</fullName>
    </recommendedName>
</protein>
<evidence type="ECO:0000256" key="6">
    <source>
        <dbReference type="ARBA" id="ARBA00022771"/>
    </source>
</evidence>
<dbReference type="InterPro" id="IPR027417">
    <property type="entry name" value="P-loop_NTPase"/>
</dbReference>
<feature type="compositionally biased region" description="Low complexity" evidence="17">
    <location>
        <begin position="79"/>
        <end position="92"/>
    </location>
</feature>
<dbReference type="GO" id="GO:0006270">
    <property type="term" value="P:DNA replication initiation"/>
    <property type="evidence" value="ECO:0000318"/>
    <property type="project" value="GO_Central"/>
</dbReference>
<dbReference type="Pfam" id="PF01426">
    <property type="entry name" value="BAH"/>
    <property type="match status" value="1"/>
</dbReference>
<dbReference type="SUPFAM" id="SSF57903">
    <property type="entry name" value="FYVE/PHD zinc finger"/>
    <property type="match status" value="1"/>
</dbReference>
<dbReference type="GO" id="GO:0005664">
    <property type="term" value="C:nuclear origin of replication recognition complex"/>
    <property type="evidence" value="ECO:0000318"/>
    <property type="project" value="GO_Central"/>
</dbReference>
<dbReference type="Proteomes" id="UP000813463">
    <property type="component" value="Chromosome 2"/>
</dbReference>
<feature type="compositionally biased region" description="Acidic residues" evidence="17">
    <location>
        <begin position="369"/>
        <end position="383"/>
    </location>
</feature>
<keyword evidence="10" id="KW-0805">Transcription regulation</keyword>
<evidence type="ECO:0000259" key="19">
    <source>
        <dbReference type="PROSITE" id="PS51038"/>
    </source>
</evidence>
<evidence type="ECO:0000313" key="20">
    <source>
        <dbReference type="Proteomes" id="UP000813463"/>
    </source>
</evidence>
<dbReference type="PANTHER" id="PTHR10763:SF23">
    <property type="entry name" value="ORIGIN RECOGNITION COMPLEX SUBUNIT 1"/>
    <property type="match status" value="1"/>
</dbReference>
<evidence type="ECO:0000256" key="17">
    <source>
        <dbReference type="SAM" id="MobiDB-lite"/>
    </source>
</evidence>
<evidence type="ECO:0000256" key="1">
    <source>
        <dbReference type="ARBA" id="ARBA00004123"/>
    </source>
</evidence>
<evidence type="ECO:0000256" key="14">
    <source>
        <dbReference type="ARBA" id="ARBA00023242"/>
    </source>
</evidence>
<dbReference type="Pfam" id="PF09079">
    <property type="entry name" value="WHD_Cdc6"/>
    <property type="match status" value="1"/>
</dbReference>
<feature type="compositionally biased region" description="Basic and acidic residues" evidence="17">
    <location>
        <begin position="384"/>
        <end position="393"/>
    </location>
</feature>
<dbReference type="GO" id="GO:0016887">
    <property type="term" value="F:ATP hydrolysis activity"/>
    <property type="evidence" value="ECO:0007669"/>
    <property type="project" value="InterPro"/>
</dbReference>
<evidence type="ECO:0000256" key="4">
    <source>
        <dbReference type="ARBA" id="ARBA00022723"/>
    </source>
</evidence>
<proteinExistence type="inferred from homology"/>
<evidence type="ECO:0000256" key="11">
    <source>
        <dbReference type="ARBA" id="ARBA00023125"/>
    </source>
</evidence>
<dbReference type="GO" id="GO:0008270">
    <property type="term" value="F:zinc ion binding"/>
    <property type="evidence" value="ECO:0007669"/>
    <property type="project" value="UniProtKB-KW"/>
</dbReference>
<dbReference type="Gene3D" id="3.40.50.300">
    <property type="entry name" value="P-loop containing nucleotide triphosphate hydrolases"/>
    <property type="match status" value="1"/>
</dbReference>
<feature type="compositionally biased region" description="Acidic residues" evidence="17">
    <location>
        <begin position="394"/>
        <end position="405"/>
    </location>
</feature>
<dbReference type="Pfam" id="PF00004">
    <property type="entry name" value="AAA"/>
    <property type="match status" value="1"/>
</dbReference>
<dbReference type="Pfam" id="PF00628">
    <property type="entry name" value="PHD"/>
    <property type="match status" value="1"/>
</dbReference>
<dbReference type="Gene3D" id="2.30.30.490">
    <property type="match status" value="1"/>
</dbReference>
<dbReference type="OrthoDB" id="1926878at2759"/>
<keyword evidence="5 16" id="KW-0547">Nucleotide-binding</keyword>
<dbReference type="GO" id="GO:0005524">
    <property type="term" value="F:ATP binding"/>
    <property type="evidence" value="ECO:0007669"/>
    <property type="project" value="UniProtKB-KW"/>
</dbReference>
<keyword evidence="14 16" id="KW-0539">Nucleus</keyword>
<feature type="domain" description="BAH" evidence="19">
    <location>
        <begin position="249"/>
        <end position="365"/>
    </location>
</feature>
<dbReference type="Pfam" id="PF17872">
    <property type="entry name" value="AAA_lid_10"/>
    <property type="match status" value="1"/>
</dbReference>
<feature type="domain" description="PHD-type" evidence="18">
    <location>
        <begin position="190"/>
        <end position="239"/>
    </location>
</feature>
<keyword evidence="13" id="KW-0804">Transcription</keyword>
<dbReference type="SMART" id="SM00439">
    <property type="entry name" value="BAH"/>
    <property type="match status" value="1"/>
</dbReference>
<dbReference type="PROSITE" id="PS50016">
    <property type="entry name" value="ZF_PHD_2"/>
    <property type="match status" value="1"/>
</dbReference>
<dbReference type="InterPro" id="IPR050311">
    <property type="entry name" value="ORC1/CDC6"/>
</dbReference>
<reference evidence="21" key="2">
    <citation type="submission" date="2025-08" db="UniProtKB">
        <authorList>
            <consortium name="RefSeq"/>
        </authorList>
    </citation>
    <scope>IDENTIFICATION</scope>
    <source>
        <tissue evidence="21">Leaf</tissue>
    </source>
</reference>
<dbReference type="KEGG" id="soe:110781997"/>
<reference evidence="20" key="1">
    <citation type="journal article" date="2021" name="Nat. Commun.">
        <title>Genomic analyses provide insights into spinach domestication and the genetic basis of agronomic traits.</title>
        <authorList>
            <person name="Cai X."/>
            <person name="Sun X."/>
            <person name="Xu C."/>
            <person name="Sun H."/>
            <person name="Wang X."/>
            <person name="Ge C."/>
            <person name="Zhang Z."/>
            <person name="Wang Q."/>
            <person name="Fei Z."/>
            <person name="Jiao C."/>
            <person name="Wang Q."/>
        </authorList>
    </citation>
    <scope>NUCLEOTIDE SEQUENCE [LARGE SCALE GENOMIC DNA]</scope>
    <source>
        <strain evidence="20">cv. Varoflay</strain>
    </source>
</reference>
<dbReference type="InterPro" id="IPR003959">
    <property type="entry name" value="ATPase_AAA_core"/>
</dbReference>
<dbReference type="InterPro" id="IPR003593">
    <property type="entry name" value="AAA+_ATPase"/>
</dbReference>
<dbReference type="SMART" id="SM00249">
    <property type="entry name" value="PHD"/>
    <property type="match status" value="1"/>
</dbReference>
<dbReference type="FunFam" id="1.10.8.60:FF:000082">
    <property type="entry name" value="Origin recognition complex subunit 1"/>
    <property type="match status" value="1"/>
</dbReference>
<dbReference type="InterPro" id="IPR001965">
    <property type="entry name" value="Znf_PHD"/>
</dbReference>
<name>A0A9R0I333_SPIOL</name>
<dbReference type="InterPro" id="IPR001025">
    <property type="entry name" value="BAH_dom"/>
</dbReference>
<keyword evidence="20" id="KW-1185">Reference proteome</keyword>
<dbReference type="Gene3D" id="1.10.8.60">
    <property type="match status" value="1"/>
</dbReference>
<evidence type="ECO:0000256" key="7">
    <source>
        <dbReference type="ARBA" id="ARBA00022833"/>
    </source>
</evidence>
<keyword evidence="3 16" id="KW-0235">DNA replication</keyword>
<comment type="similarity">
    <text evidence="2 16">Belongs to the ORC1 family.</text>
</comment>
<dbReference type="FunFam" id="2.30.30.490:FF:000020">
    <property type="entry name" value="Origin recognition complex subunit 1"/>
    <property type="match status" value="1"/>
</dbReference>
<dbReference type="FunFam" id="3.40.50.300:FF:000199">
    <property type="entry name" value="Origin recognition complex subunit 1"/>
    <property type="match status" value="1"/>
</dbReference>
<dbReference type="AlphaFoldDB" id="A0A9R0I333"/>
<feature type="compositionally biased region" description="Basic residues" evidence="17">
    <location>
        <begin position="7"/>
        <end position="18"/>
    </location>
</feature>
<keyword evidence="4" id="KW-0479">Metal-binding</keyword>
<evidence type="ECO:0000256" key="5">
    <source>
        <dbReference type="ARBA" id="ARBA00022741"/>
    </source>
</evidence>
<feature type="compositionally biased region" description="Polar residues" evidence="17">
    <location>
        <begin position="31"/>
        <end position="50"/>
    </location>
</feature>
<evidence type="ECO:0000259" key="18">
    <source>
        <dbReference type="PROSITE" id="PS50016"/>
    </source>
</evidence>
<organism evidence="20 21">
    <name type="scientific">Spinacia oleracea</name>
    <name type="common">Spinach</name>
    <dbReference type="NCBI Taxonomy" id="3562"/>
    <lineage>
        <taxon>Eukaryota</taxon>
        <taxon>Viridiplantae</taxon>
        <taxon>Streptophyta</taxon>
        <taxon>Embryophyta</taxon>
        <taxon>Tracheophyta</taxon>
        <taxon>Spermatophyta</taxon>
        <taxon>Magnoliopsida</taxon>
        <taxon>eudicotyledons</taxon>
        <taxon>Gunneridae</taxon>
        <taxon>Pentapetalae</taxon>
        <taxon>Caryophyllales</taxon>
        <taxon>Chenopodiaceae</taxon>
        <taxon>Chenopodioideae</taxon>
        <taxon>Anserineae</taxon>
        <taxon>Spinacia</taxon>
    </lineage>
</organism>
<dbReference type="SMART" id="SM00382">
    <property type="entry name" value="AAA"/>
    <property type="match status" value="1"/>
</dbReference>
<feature type="region of interest" description="Disordered" evidence="17">
    <location>
        <begin position="1"/>
        <end position="133"/>
    </location>
</feature>
<dbReference type="GO" id="GO:0033314">
    <property type="term" value="P:mitotic DNA replication checkpoint signaling"/>
    <property type="evidence" value="ECO:0000318"/>
    <property type="project" value="GO_Central"/>
</dbReference>
<dbReference type="InterPro" id="IPR043151">
    <property type="entry name" value="BAH_sf"/>
</dbReference>
<keyword evidence="8 16" id="KW-0067">ATP-binding</keyword>
<evidence type="ECO:0000256" key="13">
    <source>
        <dbReference type="ARBA" id="ARBA00023163"/>
    </source>
</evidence>
<dbReference type="FunFam" id="3.30.40.10:FF:000691">
    <property type="entry name" value="Origin recognition complex subunit 1"/>
    <property type="match status" value="1"/>
</dbReference>
<dbReference type="GO" id="GO:0006355">
    <property type="term" value="P:regulation of DNA-templated transcription"/>
    <property type="evidence" value="ECO:0007669"/>
    <property type="project" value="UniProtKB-ARBA"/>
</dbReference>
<dbReference type="GeneID" id="110781997"/>
<comment type="subcellular location">
    <subcellularLocation>
        <location evidence="1 16">Nucleus</location>
    </subcellularLocation>
</comment>
<dbReference type="PROSITE" id="PS01359">
    <property type="entry name" value="ZF_PHD_1"/>
    <property type="match status" value="1"/>
</dbReference>
<comment type="function">
    <text evidence="16">Component of the origin recognition complex (ORC) that binds origins of replication. DNA-binding is ATP-dependent, however specific DNA sequences that define origins of replication have not been identified so far. ORC is required to assemble the pre-replication complex necessary to initiate DNA replication.</text>
</comment>
<gene>
    <name evidence="21" type="primary">LOC110781997</name>
</gene>
<evidence type="ECO:0000256" key="8">
    <source>
        <dbReference type="ARBA" id="ARBA00022840"/>
    </source>
</evidence>
<evidence type="ECO:0000256" key="3">
    <source>
        <dbReference type="ARBA" id="ARBA00022705"/>
    </source>
</evidence>
<dbReference type="Gene3D" id="3.30.40.10">
    <property type="entry name" value="Zinc/RING finger domain, C3HC4 (zinc finger)"/>
    <property type="match status" value="1"/>
</dbReference>